<evidence type="ECO:0000256" key="1">
    <source>
        <dbReference type="SAM" id="Phobius"/>
    </source>
</evidence>
<keyword evidence="1" id="KW-0812">Transmembrane</keyword>
<proteinExistence type="predicted"/>
<gene>
    <name evidence="2" type="ORF">FSCG_02161</name>
</gene>
<reference evidence="3" key="1">
    <citation type="submission" date="2011-10" db="EMBL/GenBank/DDBJ databases">
        <title>The Genome Sequence of Fusobacterium sp. 4_1_13.</title>
        <authorList>
            <consortium name="The Broad Institute Genome Sequencing Platform"/>
            <person name="Earl A."/>
            <person name="Ward D."/>
            <person name="Feldgarden M."/>
            <person name="Gevers D."/>
            <person name="Strauss J."/>
            <person name="Ambrose C."/>
            <person name="Allen-Vercoe E."/>
            <person name="Young S.K."/>
            <person name="Zeng Q."/>
            <person name="Gargeya S."/>
            <person name="Fitzgerald M."/>
            <person name="Haas B."/>
            <person name="Abouelleil A."/>
            <person name="Alvarado L."/>
            <person name="Arachchi H.M."/>
            <person name="Berlin A."/>
            <person name="Brown A."/>
            <person name="Chapman S.B."/>
            <person name="Chen Z."/>
            <person name="Dunbar C."/>
            <person name="Freedman E."/>
            <person name="Gearin G."/>
            <person name="Goldberg J."/>
            <person name="Griggs A."/>
            <person name="Gujja S."/>
            <person name="Heiman D."/>
            <person name="Howarth C."/>
            <person name="Larson L."/>
            <person name="Lui A."/>
            <person name="MacDonald P.J."/>
            <person name="Montmayeur A."/>
            <person name="Murphy C."/>
            <person name="Neiman D."/>
            <person name="Pearson M."/>
            <person name="Priest M."/>
            <person name="Roberts A."/>
            <person name="Saif S."/>
            <person name="Shea T."/>
            <person name="Shenoy N."/>
            <person name="Sisk P."/>
            <person name="Stolte C."/>
            <person name="Sykes S."/>
            <person name="Wortman J."/>
            <person name="Nusbaum C."/>
            <person name="Birren B."/>
        </authorList>
    </citation>
    <scope>NUCLEOTIDE SEQUENCE [LARGE SCALE GENOMIC DNA]</scope>
    <source>
        <strain evidence="3">4_1_13</strain>
    </source>
</reference>
<name>A0A0K9CM44_FUSVC</name>
<protein>
    <submittedName>
        <fullName evidence="2">Uncharacterized protein</fullName>
    </submittedName>
</protein>
<keyword evidence="1" id="KW-1133">Transmembrane helix</keyword>
<comment type="caution">
    <text evidence="2">The sequence shown here is derived from an EMBL/GenBank/DDBJ whole genome shotgun (WGS) entry which is preliminary data.</text>
</comment>
<keyword evidence="1" id="KW-0472">Membrane</keyword>
<evidence type="ECO:0000313" key="2">
    <source>
        <dbReference type="EMBL" id="KMV74441.1"/>
    </source>
</evidence>
<feature type="transmembrane region" description="Helical" evidence="1">
    <location>
        <begin position="15"/>
        <end position="32"/>
    </location>
</feature>
<dbReference type="AlphaFoldDB" id="A0A0K9CM44"/>
<dbReference type="Proteomes" id="UP000004925">
    <property type="component" value="Unassembled WGS sequence"/>
</dbReference>
<evidence type="ECO:0000313" key="3">
    <source>
        <dbReference type="Proteomes" id="UP000004925"/>
    </source>
</evidence>
<organism evidence="2 3">
    <name type="scientific">Fusobacterium vincentii 4_1_13</name>
    <dbReference type="NCBI Taxonomy" id="469606"/>
    <lineage>
        <taxon>Bacteria</taxon>
        <taxon>Fusobacteriati</taxon>
        <taxon>Fusobacteriota</taxon>
        <taxon>Fusobacteriia</taxon>
        <taxon>Fusobacteriales</taxon>
        <taxon>Fusobacteriaceae</taxon>
        <taxon>Fusobacterium</taxon>
    </lineage>
</organism>
<dbReference type="EMBL" id="ACDE02000019">
    <property type="protein sequence ID" value="KMV74441.1"/>
    <property type="molecule type" value="Genomic_DNA"/>
</dbReference>
<accession>A0A0K9CM44</accession>
<sequence>MRKKKDREILMNKETYFTLMWIIFFILGDYFFRNNIRVKLITKGILILILFLRIFKII</sequence>